<dbReference type="InterPro" id="IPR006680">
    <property type="entry name" value="Amidohydro-rel"/>
</dbReference>
<dbReference type="EMBL" id="CAFBPU010000033">
    <property type="protein sequence ID" value="CAB5035957.1"/>
    <property type="molecule type" value="Genomic_DNA"/>
</dbReference>
<dbReference type="PANTHER" id="PTHR42889:SF1">
    <property type="entry name" value="BLR3681 PROTEIN"/>
    <property type="match status" value="1"/>
</dbReference>
<sequence>MQDGIFVIDGVTHCFDMSPENEADPKLANPINQLNCGLLAAQPPGYDLDPAQLTKDWQVDDTAGIVFKESNTDVAIYHATPIYFYKDGLSGFDKGVEAVKRYPNRFIGGYIAIDPIHPGALDEMERQFEELPSVMGLKLYPISYYAGKVDAWRMDNPEIAFPLYEKARELGIKTVAVHKSLPLGPAPSGMAPFGPGDVEGAASAFPDLTFALVHGGMAFTEETAWLLARFSNIWVNMETLNIMLSNRPRVFAQTLAGLLSVGGEEILDRMYWASGAMNCHPNLSLQAFVDFEFPEDILENNGVFLPIPQITRAHKEKILHGNLARLHGLDVDALKANIADDEFARIKANGLPDPYSTTQFAGAVRTPFGAGSR</sequence>
<dbReference type="EMBL" id="CAFBIZ010000004">
    <property type="protein sequence ID" value="CAB4846040.1"/>
    <property type="molecule type" value="Genomic_DNA"/>
</dbReference>
<reference evidence="2" key="1">
    <citation type="submission" date="2020-05" db="EMBL/GenBank/DDBJ databases">
        <authorList>
            <person name="Chiriac C."/>
            <person name="Salcher M."/>
            <person name="Ghai R."/>
            <person name="Kavagutti S V."/>
        </authorList>
    </citation>
    <scope>NUCLEOTIDE SEQUENCE</scope>
</reference>
<feature type="domain" description="Amidohydrolase-related" evidence="1">
    <location>
        <begin position="97"/>
        <end position="328"/>
    </location>
</feature>
<dbReference type="Gene3D" id="3.20.20.140">
    <property type="entry name" value="Metal-dependent hydrolases"/>
    <property type="match status" value="1"/>
</dbReference>
<dbReference type="Pfam" id="PF04909">
    <property type="entry name" value="Amidohydro_2"/>
    <property type="match status" value="1"/>
</dbReference>
<evidence type="ECO:0000313" key="2">
    <source>
        <dbReference type="EMBL" id="CAB4846040.1"/>
    </source>
</evidence>
<gene>
    <name evidence="2" type="ORF">UFOPK3268_00064</name>
    <name evidence="3" type="ORF">UFOPK3752_01091</name>
    <name evidence="4" type="ORF">UFOPK4150_01574</name>
</gene>
<dbReference type="GO" id="GO:0016787">
    <property type="term" value="F:hydrolase activity"/>
    <property type="evidence" value="ECO:0007669"/>
    <property type="project" value="InterPro"/>
</dbReference>
<name>A0A6J7BKX5_9ZZZZ</name>
<evidence type="ECO:0000259" key="1">
    <source>
        <dbReference type="Pfam" id="PF04909"/>
    </source>
</evidence>
<dbReference type="EMBL" id="CAFBND010000036">
    <property type="protein sequence ID" value="CAB4941416.1"/>
    <property type="molecule type" value="Genomic_DNA"/>
</dbReference>
<evidence type="ECO:0000313" key="3">
    <source>
        <dbReference type="EMBL" id="CAB4941416.1"/>
    </source>
</evidence>
<dbReference type="InterPro" id="IPR032466">
    <property type="entry name" value="Metal_Hydrolase"/>
</dbReference>
<organism evidence="2">
    <name type="scientific">freshwater metagenome</name>
    <dbReference type="NCBI Taxonomy" id="449393"/>
    <lineage>
        <taxon>unclassified sequences</taxon>
        <taxon>metagenomes</taxon>
        <taxon>ecological metagenomes</taxon>
    </lineage>
</organism>
<proteinExistence type="predicted"/>
<dbReference type="AlphaFoldDB" id="A0A6J7BKX5"/>
<dbReference type="PANTHER" id="PTHR42889">
    <property type="entry name" value="BLR3681 PROTEIN"/>
    <property type="match status" value="1"/>
</dbReference>
<accession>A0A6J7BKX5</accession>
<protein>
    <submittedName>
        <fullName evidence="2">Unannotated protein</fullName>
    </submittedName>
</protein>
<evidence type="ECO:0000313" key="4">
    <source>
        <dbReference type="EMBL" id="CAB5035957.1"/>
    </source>
</evidence>
<dbReference type="SUPFAM" id="SSF51556">
    <property type="entry name" value="Metallo-dependent hydrolases"/>
    <property type="match status" value="1"/>
</dbReference>